<dbReference type="InterPro" id="IPR049249">
    <property type="entry name" value="DUF6882"/>
</dbReference>
<protein>
    <submittedName>
        <fullName evidence="1">Uncharacterized protein</fullName>
    </submittedName>
</protein>
<dbReference type="EMBL" id="UAUU01000011">
    <property type="protein sequence ID" value="SPZ94424.1"/>
    <property type="molecule type" value="Genomic_DNA"/>
</dbReference>
<name>A0A2X2JKW0_SPHMU</name>
<dbReference type="Proteomes" id="UP000251241">
    <property type="component" value="Unassembled WGS sequence"/>
</dbReference>
<proteinExistence type="predicted"/>
<accession>A0A2X2JKW0</accession>
<organism evidence="1 2">
    <name type="scientific">Sphingobacterium multivorum</name>
    <dbReference type="NCBI Taxonomy" id="28454"/>
    <lineage>
        <taxon>Bacteria</taxon>
        <taxon>Pseudomonadati</taxon>
        <taxon>Bacteroidota</taxon>
        <taxon>Sphingobacteriia</taxon>
        <taxon>Sphingobacteriales</taxon>
        <taxon>Sphingobacteriaceae</taxon>
        <taxon>Sphingobacterium</taxon>
    </lineage>
</organism>
<dbReference type="AlphaFoldDB" id="A0A2X2JKW0"/>
<sequence length="251" mass="29644">MGINYGQFAGKKCRELMQIQEIFREQLGMDGYQHWFYDAELALLRLYNDDKDQLYFKYIPIGTFSLISETWMWSWCNDHCIEPNKDSTFAVREFGIKNDYRKLTDGTFPADEFDCWEFAAISFDLLGGIGVYRVSTEKLQNYFLIIAVLEEDSREVIHFNQAKVECKIHGRSRPAFVCKHLNLEDPKGFEEAFETYRGMELGDEDDFQAWCDKCEKVRLRNNGWNEDAEKFANIKLICEDCYFELKSFNCH</sequence>
<reference evidence="1 2" key="1">
    <citation type="submission" date="2018-06" db="EMBL/GenBank/DDBJ databases">
        <authorList>
            <consortium name="Pathogen Informatics"/>
            <person name="Doyle S."/>
        </authorList>
    </citation>
    <scope>NUCLEOTIDE SEQUENCE [LARGE SCALE GENOMIC DNA]</scope>
    <source>
        <strain evidence="1 2">NCTC11343</strain>
    </source>
</reference>
<evidence type="ECO:0000313" key="2">
    <source>
        <dbReference type="Proteomes" id="UP000251241"/>
    </source>
</evidence>
<dbReference type="Pfam" id="PF21813">
    <property type="entry name" value="DUF6882"/>
    <property type="match status" value="1"/>
</dbReference>
<dbReference type="RefSeq" id="WP_204991087.1">
    <property type="nucleotide sequence ID" value="NZ_CP069793.1"/>
</dbReference>
<dbReference type="GeneID" id="97180107"/>
<evidence type="ECO:0000313" key="1">
    <source>
        <dbReference type="EMBL" id="SPZ94424.1"/>
    </source>
</evidence>
<gene>
    <name evidence="1" type="ORF">NCTC11343_05292</name>
</gene>